<comment type="caution">
    <text evidence="2">The sequence shown here is derived from an EMBL/GenBank/DDBJ whole genome shotgun (WGS) entry which is preliminary data.</text>
</comment>
<dbReference type="AlphaFoldDB" id="A0A317QLN5"/>
<feature type="transmembrane region" description="Helical" evidence="1">
    <location>
        <begin position="173"/>
        <end position="192"/>
    </location>
</feature>
<proteinExistence type="predicted"/>
<feature type="transmembrane region" description="Helical" evidence="1">
    <location>
        <begin position="149"/>
        <end position="167"/>
    </location>
</feature>
<gene>
    <name evidence="2" type="ORF">JD79_02841</name>
</gene>
<evidence type="ECO:0008006" key="4">
    <source>
        <dbReference type="Google" id="ProtNLM"/>
    </source>
</evidence>
<feature type="transmembrane region" description="Helical" evidence="1">
    <location>
        <begin position="17"/>
        <end position="36"/>
    </location>
</feature>
<feature type="transmembrane region" description="Helical" evidence="1">
    <location>
        <begin position="118"/>
        <end position="137"/>
    </location>
</feature>
<reference evidence="3" key="1">
    <citation type="submission" date="2018-05" db="EMBL/GenBank/DDBJ databases">
        <authorList>
            <person name="Klenk H.-P."/>
            <person name="Huntemann M."/>
            <person name="Clum A."/>
            <person name="Pillay M."/>
            <person name="Palaniappan K."/>
            <person name="Varghese N."/>
            <person name="Mikhailova N."/>
            <person name="Stamatis D."/>
            <person name="Reddy T."/>
            <person name="Daum C."/>
            <person name="Shapiro N."/>
            <person name="Ivanova N."/>
            <person name="Kyrpides N."/>
            <person name="Woyke T."/>
        </authorList>
    </citation>
    <scope>NUCLEOTIDE SEQUENCE [LARGE SCALE GENOMIC DNA]</scope>
    <source>
        <strain evidence="3">DSM 45417</strain>
    </source>
</reference>
<organism evidence="2 3">
    <name type="scientific">Geodermatophilus normandii</name>
    <dbReference type="NCBI Taxonomy" id="1137989"/>
    <lineage>
        <taxon>Bacteria</taxon>
        <taxon>Bacillati</taxon>
        <taxon>Actinomycetota</taxon>
        <taxon>Actinomycetes</taxon>
        <taxon>Geodermatophilales</taxon>
        <taxon>Geodermatophilaceae</taxon>
        <taxon>Geodermatophilus</taxon>
    </lineage>
</organism>
<dbReference type="Proteomes" id="UP000246661">
    <property type="component" value="Unassembled WGS sequence"/>
</dbReference>
<accession>A0A317QLN5</accession>
<keyword evidence="1" id="KW-0472">Membrane</keyword>
<feature type="transmembrane region" description="Helical" evidence="1">
    <location>
        <begin position="79"/>
        <end position="98"/>
    </location>
</feature>
<protein>
    <recommendedName>
        <fullName evidence="4">Integral membrane protein</fullName>
    </recommendedName>
</protein>
<evidence type="ECO:0000313" key="3">
    <source>
        <dbReference type="Proteomes" id="UP000246661"/>
    </source>
</evidence>
<dbReference type="EMBL" id="QGTX01000001">
    <property type="protein sequence ID" value="PWW23666.1"/>
    <property type="molecule type" value="Genomic_DNA"/>
</dbReference>
<sequence>MDLDPELLPVLSGRRELVAWLVLGFLVAFLVTRFVTHAIRTGRGPFRDASVGGVHVHHEVYGIFLLLGTGTAEFAWRPAGAFGALLAVLFGVGAALTLDEFALWLHLEDVYWSREGRSSVDAVLIALVVGVLLLVGANPFDADATDSEAALALTLAANLAFALVAVLKGRVVLGVVGVFVPLVALVAAVRLARPASPWARRRYPPGSPRGERALRRFPPGRRTRWDALVDLFAAVPRPATAATTSTTAAR</sequence>
<keyword evidence="1" id="KW-0812">Transmembrane</keyword>
<name>A0A317QLN5_9ACTN</name>
<keyword evidence="1" id="KW-1133">Transmembrane helix</keyword>
<dbReference type="RefSeq" id="WP_245900096.1">
    <property type="nucleotide sequence ID" value="NZ_QGTX01000001.1"/>
</dbReference>
<keyword evidence="3" id="KW-1185">Reference proteome</keyword>
<evidence type="ECO:0000313" key="2">
    <source>
        <dbReference type="EMBL" id="PWW23666.1"/>
    </source>
</evidence>
<evidence type="ECO:0000256" key="1">
    <source>
        <dbReference type="SAM" id="Phobius"/>
    </source>
</evidence>